<organism evidence="2 3">
    <name type="scientific">Streptomyces rhizosphaericola</name>
    <dbReference type="NCBI Taxonomy" id="2564098"/>
    <lineage>
        <taxon>Bacteria</taxon>
        <taxon>Bacillati</taxon>
        <taxon>Actinomycetota</taxon>
        <taxon>Actinomycetes</taxon>
        <taxon>Kitasatosporales</taxon>
        <taxon>Streptomycetaceae</taxon>
        <taxon>Streptomyces</taxon>
    </lineage>
</organism>
<proteinExistence type="predicted"/>
<gene>
    <name evidence="2" type="ORF">E5Z02_31520</name>
</gene>
<feature type="region of interest" description="Disordered" evidence="1">
    <location>
        <begin position="28"/>
        <end position="50"/>
    </location>
</feature>
<name>A0ABY2P5Z1_9ACTN</name>
<dbReference type="RefSeq" id="WP_136017610.1">
    <property type="nucleotide sequence ID" value="NZ_SRZK01000579.1"/>
</dbReference>
<dbReference type="PROSITE" id="PS51318">
    <property type="entry name" value="TAT"/>
    <property type="match status" value="1"/>
</dbReference>
<reference evidence="2 3" key="1">
    <citation type="submission" date="2019-04" db="EMBL/GenBank/DDBJ databases">
        <title>Streptomyces rhizosphaericola sp. nov., an actinobacterium isolated from the wheat rhizosphere.</title>
        <authorList>
            <person name="Vargas Hoyos H.A."/>
            <person name="Santos S.N."/>
            <person name="Genuario D.B."/>
            <person name="Melo I.S."/>
            <person name="Da Silva L.J."/>
            <person name="Da Silva F.S.P."/>
            <person name="Zucchi T.D."/>
        </authorList>
    </citation>
    <scope>NUCLEOTIDE SEQUENCE [LARGE SCALE GENOMIC DNA]</scope>
    <source>
        <strain evidence="2 3">1AS2c</strain>
    </source>
</reference>
<dbReference type="InterPro" id="IPR019546">
    <property type="entry name" value="TAT_signal_bac_arc"/>
</dbReference>
<dbReference type="Proteomes" id="UP000306274">
    <property type="component" value="Unassembled WGS sequence"/>
</dbReference>
<dbReference type="EMBL" id="SRZK01000579">
    <property type="protein sequence ID" value="TGY98481.1"/>
    <property type="molecule type" value="Genomic_DNA"/>
</dbReference>
<dbReference type="NCBIfam" id="TIGR01409">
    <property type="entry name" value="TAT_signal_seq"/>
    <property type="match status" value="1"/>
</dbReference>
<evidence type="ECO:0000313" key="3">
    <source>
        <dbReference type="Proteomes" id="UP000306274"/>
    </source>
</evidence>
<evidence type="ECO:0000313" key="2">
    <source>
        <dbReference type="EMBL" id="TGY98481.1"/>
    </source>
</evidence>
<accession>A0ABY2P5Z1</accession>
<protein>
    <submittedName>
        <fullName evidence="2">Twin-arginine translocation signal domain-containing protein</fullName>
    </submittedName>
</protein>
<feature type="compositionally biased region" description="Low complexity" evidence="1">
    <location>
        <begin position="28"/>
        <end position="42"/>
    </location>
</feature>
<dbReference type="InterPro" id="IPR006311">
    <property type="entry name" value="TAT_signal"/>
</dbReference>
<evidence type="ECO:0000256" key="1">
    <source>
        <dbReference type="SAM" id="MobiDB-lite"/>
    </source>
</evidence>
<feature type="non-terminal residue" evidence="2">
    <location>
        <position position="50"/>
    </location>
</feature>
<sequence>MKFTRASRTAPTTRRTLLRASAATAAAGVLAAGSSPVGAAPRPRGRQGSE</sequence>
<keyword evidence="3" id="KW-1185">Reference proteome</keyword>
<comment type="caution">
    <text evidence="2">The sequence shown here is derived from an EMBL/GenBank/DDBJ whole genome shotgun (WGS) entry which is preliminary data.</text>
</comment>